<reference evidence="6" key="1">
    <citation type="journal article" date="2019" name="Int. J. Syst. Evol. Microbiol.">
        <title>The Global Catalogue of Microorganisms (GCM) 10K type strain sequencing project: providing services to taxonomists for standard genome sequencing and annotation.</title>
        <authorList>
            <consortium name="The Broad Institute Genomics Platform"/>
            <consortium name="The Broad Institute Genome Sequencing Center for Infectious Disease"/>
            <person name="Wu L."/>
            <person name="Ma J."/>
        </authorList>
    </citation>
    <scope>NUCLEOTIDE SEQUENCE [LARGE SCALE GENOMIC DNA]</scope>
    <source>
        <strain evidence="6">KCTC 42107</strain>
    </source>
</reference>
<dbReference type="SUPFAM" id="SSF49742">
    <property type="entry name" value="PHM/PNGase F"/>
    <property type="match status" value="1"/>
</dbReference>
<evidence type="ECO:0000313" key="6">
    <source>
        <dbReference type="Proteomes" id="UP001597480"/>
    </source>
</evidence>
<dbReference type="RefSeq" id="WP_379819771.1">
    <property type="nucleotide sequence ID" value="NZ_JBHUMD010000005.1"/>
</dbReference>
<dbReference type="InterPro" id="IPR008977">
    <property type="entry name" value="PHM/PNGase_F_dom_sf"/>
</dbReference>
<keyword evidence="1 3" id="KW-0732">Signal</keyword>
<dbReference type="SMART" id="SM01290">
    <property type="entry name" value="N-glycanase_N"/>
    <property type="match status" value="1"/>
</dbReference>
<evidence type="ECO:0000256" key="2">
    <source>
        <dbReference type="ARBA" id="ARBA00023157"/>
    </source>
</evidence>
<dbReference type="InterPro" id="IPR026444">
    <property type="entry name" value="Secre_tail"/>
</dbReference>
<organism evidence="5 6">
    <name type="scientific">Flavobacterium suzhouense</name>
    <dbReference type="NCBI Taxonomy" id="1529638"/>
    <lineage>
        <taxon>Bacteria</taxon>
        <taxon>Pseudomonadati</taxon>
        <taxon>Bacteroidota</taxon>
        <taxon>Flavobacteriia</taxon>
        <taxon>Flavobacteriales</taxon>
        <taxon>Flavobacteriaceae</taxon>
        <taxon>Flavobacterium</taxon>
    </lineage>
</organism>
<evidence type="ECO:0000259" key="4">
    <source>
        <dbReference type="SMART" id="SM01290"/>
    </source>
</evidence>
<dbReference type="InterPro" id="IPR015196">
    <property type="entry name" value="PngaseF_N"/>
</dbReference>
<comment type="caution">
    <text evidence="5">The sequence shown here is derived from an EMBL/GenBank/DDBJ whole genome shotgun (WGS) entry which is preliminary data.</text>
</comment>
<dbReference type="EMBL" id="JBHUMD010000005">
    <property type="protein sequence ID" value="MFD2601143.1"/>
    <property type="molecule type" value="Genomic_DNA"/>
</dbReference>
<proteinExistence type="predicted"/>
<dbReference type="Pfam" id="PF09113">
    <property type="entry name" value="N-glycanase_C"/>
    <property type="match status" value="1"/>
</dbReference>
<feature type="domain" description="Peptide-N-glycosidase F N-terminal" evidence="4">
    <location>
        <begin position="27"/>
        <end position="167"/>
    </location>
</feature>
<sequence length="466" mass="52055">MKKTLLLLSLLAGFAVPFKTMAQEAYTLTPFDGAIFYGMYGETVSEPVPEGLIRNSNSSYGRMLTQEELDAFGNTLTMTVTLSPLCDNYDRIGNVNLAFVPKGQTTYDYNEVKRIEIGRFITPFMRLTNTTVTEVPYVYDLNHLTNLFHDEALTAVYDLWIELEVYGYQGGPGQGGAAVEIPICANRKDVYMGSLTFESTTDENIATPASSFVTPLSFKYELKNYTLDGTDVLDQTVRSLYVTLDAPVQNAQLHIITSNHGSNSQGEEYVRRNHFIYFDDELKLQYKPGGVSCIPYLQYNTQVNCIYYQCNGTSNPPVMPDDDAYWYWNNWCPGDKIPNRVVELGDLAAGLHTYRIEVPDAVFAGDQGYFPMSVYLTGEGIDGLVLDKQTFLKEAVSVYPNPTNDFVTINTGGLAIKSVNVVNTLGQNVYTGSSDKIDMTQFQSGIYMVKIAFDNNQSVIKKIIKE</sequence>
<evidence type="ECO:0000313" key="5">
    <source>
        <dbReference type="EMBL" id="MFD2601143.1"/>
    </source>
</evidence>
<gene>
    <name evidence="5" type="ORF">ACFSR3_03670</name>
</gene>
<feature type="signal peptide" evidence="3">
    <location>
        <begin position="1"/>
        <end position="22"/>
    </location>
</feature>
<accession>A0ABW5NR19</accession>
<evidence type="ECO:0000256" key="3">
    <source>
        <dbReference type="SAM" id="SignalP"/>
    </source>
</evidence>
<dbReference type="InterPro" id="IPR015197">
    <property type="entry name" value="PngaseF_C"/>
</dbReference>
<feature type="chain" id="PRO_5046126584" evidence="3">
    <location>
        <begin position="23"/>
        <end position="466"/>
    </location>
</feature>
<protein>
    <submittedName>
        <fullName evidence="5">Peptide-N-glycosidase F-related protein</fullName>
    </submittedName>
</protein>
<keyword evidence="2" id="KW-1015">Disulfide bond</keyword>
<name>A0ABW5NR19_9FLAO</name>
<dbReference type="Gene3D" id="2.60.120.230">
    <property type="match status" value="2"/>
</dbReference>
<dbReference type="Pfam" id="PF18962">
    <property type="entry name" value="Por_Secre_tail"/>
    <property type="match status" value="1"/>
</dbReference>
<dbReference type="NCBIfam" id="TIGR04183">
    <property type="entry name" value="Por_Secre_tail"/>
    <property type="match status" value="1"/>
</dbReference>
<dbReference type="Proteomes" id="UP001597480">
    <property type="component" value="Unassembled WGS sequence"/>
</dbReference>
<evidence type="ECO:0000256" key="1">
    <source>
        <dbReference type="ARBA" id="ARBA00022729"/>
    </source>
</evidence>
<keyword evidence="6" id="KW-1185">Reference proteome</keyword>
<dbReference type="InterPro" id="IPR014784">
    <property type="entry name" value="Cu2_ascorb_mOase-like_C"/>
</dbReference>
<dbReference type="Pfam" id="PF09112">
    <property type="entry name" value="N-glycanase_N"/>
    <property type="match status" value="1"/>
</dbReference>